<gene>
    <name evidence="4" type="ORF">Abiwalacus_23210</name>
</gene>
<dbReference type="SUPFAM" id="SSF56988">
    <property type="entry name" value="Anthrax protective antigen"/>
    <property type="match status" value="1"/>
</dbReference>
<sequence length="223" mass="24343">MPPVVVAESIPSTRHCMNVFLTVLSLLFCTALAGTAADSPAEEFPSGVVQELWFGIPGGSVKDLTHQKVFERPSSDIRKIVRLDAENLGDQYGARYSALLRVPATGEYRLYLSSDDSAELWLGKDATQKDMSCIATVKGYSDRHNWTNQPNQSSEPVHLEAGKFYFLQVIHKEDGGPDHMSVAWSGPGIPQPVLVPASALFLPPGMLPEEKPQPQNLNPSLAE</sequence>
<reference evidence="4" key="1">
    <citation type="submission" date="2022-06" db="EMBL/GenBank/DDBJ databases">
        <title>Akkermansia biwalacus sp. nov., an anaerobic mucin-degrading bacterium isolated from human intestine.</title>
        <authorList>
            <person name="Kobayashi Y."/>
            <person name="Inoue S."/>
            <person name="Kawahara T."/>
            <person name="Kohda N."/>
        </authorList>
    </citation>
    <scope>NUCLEOTIDE SEQUENCE</scope>
    <source>
        <strain evidence="4">WON2089</strain>
    </source>
</reference>
<organism evidence="4 5">
    <name type="scientific">Akkermansia biwaensis</name>
    <dbReference type="NCBI Taxonomy" id="2946555"/>
    <lineage>
        <taxon>Bacteria</taxon>
        <taxon>Pseudomonadati</taxon>
        <taxon>Verrucomicrobiota</taxon>
        <taxon>Verrucomicrobiia</taxon>
        <taxon>Verrucomicrobiales</taxon>
        <taxon>Akkermansiaceae</taxon>
        <taxon>Akkermansia</taxon>
    </lineage>
</organism>
<dbReference type="Proteomes" id="UP001062263">
    <property type="component" value="Chromosome"/>
</dbReference>
<dbReference type="PROSITE" id="PS51820">
    <property type="entry name" value="PA14"/>
    <property type="match status" value="1"/>
</dbReference>
<feature type="signal peptide" evidence="2">
    <location>
        <begin position="1"/>
        <end position="36"/>
    </location>
</feature>
<evidence type="ECO:0000313" key="5">
    <source>
        <dbReference type="Proteomes" id="UP001062263"/>
    </source>
</evidence>
<dbReference type="InterPro" id="IPR011658">
    <property type="entry name" value="PA14_dom"/>
</dbReference>
<dbReference type="Pfam" id="PF07691">
    <property type="entry name" value="PA14"/>
    <property type="match status" value="1"/>
</dbReference>
<dbReference type="Gene3D" id="3.90.182.10">
    <property type="entry name" value="Toxin - Anthrax Protective Antigen,domain 1"/>
    <property type="match status" value="1"/>
</dbReference>
<dbReference type="PANTHER" id="PTHR46769:SF2">
    <property type="entry name" value="FIBROCYSTIN-L ISOFORM 2 PRECURSOR-RELATED"/>
    <property type="match status" value="1"/>
</dbReference>
<feature type="domain" description="PA14" evidence="3">
    <location>
        <begin position="43"/>
        <end position="198"/>
    </location>
</feature>
<accession>A0ABN6QN82</accession>
<evidence type="ECO:0000256" key="1">
    <source>
        <dbReference type="ARBA" id="ARBA00022729"/>
    </source>
</evidence>
<dbReference type="InterPro" id="IPR052387">
    <property type="entry name" value="Fibrocystin"/>
</dbReference>
<evidence type="ECO:0000259" key="3">
    <source>
        <dbReference type="PROSITE" id="PS51820"/>
    </source>
</evidence>
<dbReference type="EMBL" id="AP025943">
    <property type="protein sequence ID" value="BDL44747.1"/>
    <property type="molecule type" value="Genomic_DNA"/>
</dbReference>
<keyword evidence="5" id="KW-1185">Reference proteome</keyword>
<dbReference type="PANTHER" id="PTHR46769">
    <property type="entry name" value="POLYCYSTIC KIDNEY AND HEPATIC DISEASE 1 (AUTOSOMAL RECESSIVE)-LIKE 1"/>
    <property type="match status" value="1"/>
</dbReference>
<protein>
    <recommendedName>
        <fullName evidence="3">PA14 domain-containing protein</fullName>
    </recommendedName>
</protein>
<name>A0ABN6QN82_9BACT</name>
<evidence type="ECO:0000256" key="2">
    <source>
        <dbReference type="SAM" id="SignalP"/>
    </source>
</evidence>
<dbReference type="InterPro" id="IPR037524">
    <property type="entry name" value="PA14/GLEYA"/>
</dbReference>
<dbReference type="SMART" id="SM00758">
    <property type="entry name" value="PA14"/>
    <property type="match status" value="1"/>
</dbReference>
<evidence type="ECO:0000313" key="4">
    <source>
        <dbReference type="EMBL" id="BDL44747.1"/>
    </source>
</evidence>
<keyword evidence="1 2" id="KW-0732">Signal</keyword>
<proteinExistence type="predicted"/>
<feature type="chain" id="PRO_5046020037" description="PA14 domain-containing protein" evidence="2">
    <location>
        <begin position="37"/>
        <end position="223"/>
    </location>
</feature>